<proteinExistence type="predicted"/>
<accession>A0A8T2JII2</accession>
<dbReference type="EMBL" id="JAACNH010000005">
    <property type="protein sequence ID" value="KAG8443337.1"/>
    <property type="molecule type" value="Genomic_DNA"/>
</dbReference>
<evidence type="ECO:0000313" key="2">
    <source>
        <dbReference type="Proteomes" id="UP000812440"/>
    </source>
</evidence>
<comment type="caution">
    <text evidence="1">The sequence shown here is derived from an EMBL/GenBank/DDBJ whole genome shotgun (WGS) entry which is preliminary data.</text>
</comment>
<evidence type="ECO:0000313" key="1">
    <source>
        <dbReference type="EMBL" id="KAG8443337.1"/>
    </source>
</evidence>
<protein>
    <submittedName>
        <fullName evidence="1">Uncharacterized protein</fullName>
    </submittedName>
</protein>
<reference evidence="1" key="1">
    <citation type="thesis" date="2020" institute="ProQuest LLC" country="789 East Eisenhower Parkway, Ann Arbor, MI, USA">
        <title>Comparative Genomics and Chromosome Evolution.</title>
        <authorList>
            <person name="Mudd A.B."/>
        </authorList>
    </citation>
    <scope>NUCLEOTIDE SEQUENCE</scope>
    <source>
        <strain evidence="1">Female2</strain>
        <tissue evidence="1">Blood</tissue>
    </source>
</reference>
<sequence length="85" mass="9765">MSPNSFHKSQVNWLQQEGKQYKSMCCRNMCHQSFFGWQLGGRTVACSGTGDFTFSALWWKAWPTPTKIIKKKSLQYAGLWPLSNS</sequence>
<organism evidence="1 2">
    <name type="scientific">Hymenochirus boettgeri</name>
    <name type="common">Congo dwarf clawed frog</name>
    <dbReference type="NCBI Taxonomy" id="247094"/>
    <lineage>
        <taxon>Eukaryota</taxon>
        <taxon>Metazoa</taxon>
        <taxon>Chordata</taxon>
        <taxon>Craniata</taxon>
        <taxon>Vertebrata</taxon>
        <taxon>Euteleostomi</taxon>
        <taxon>Amphibia</taxon>
        <taxon>Batrachia</taxon>
        <taxon>Anura</taxon>
        <taxon>Pipoidea</taxon>
        <taxon>Pipidae</taxon>
        <taxon>Pipinae</taxon>
        <taxon>Hymenochirus</taxon>
    </lineage>
</organism>
<gene>
    <name evidence="1" type="ORF">GDO86_011942</name>
</gene>
<keyword evidence="2" id="KW-1185">Reference proteome</keyword>
<dbReference type="AlphaFoldDB" id="A0A8T2JII2"/>
<name>A0A8T2JII2_9PIPI</name>
<dbReference type="Proteomes" id="UP000812440">
    <property type="component" value="Chromosome 6"/>
</dbReference>